<feature type="domain" description="ABC transporter" evidence="7">
    <location>
        <begin position="6"/>
        <end position="247"/>
    </location>
</feature>
<evidence type="ECO:0000256" key="6">
    <source>
        <dbReference type="ARBA" id="ARBA00023065"/>
    </source>
</evidence>
<dbReference type="GO" id="GO:0006829">
    <property type="term" value="P:zinc ion transport"/>
    <property type="evidence" value="ECO:0007669"/>
    <property type="project" value="UniProtKB-KW"/>
</dbReference>
<dbReference type="InterPro" id="IPR027417">
    <property type="entry name" value="P-loop_NTPase"/>
</dbReference>
<dbReference type="InterPro" id="IPR003439">
    <property type="entry name" value="ABC_transporter-like_ATP-bd"/>
</dbReference>
<dbReference type="PROSITE" id="PS00211">
    <property type="entry name" value="ABC_TRANSPORTER_1"/>
    <property type="match status" value="1"/>
</dbReference>
<evidence type="ECO:0000256" key="5">
    <source>
        <dbReference type="ARBA" id="ARBA00022906"/>
    </source>
</evidence>
<name>A0A1G7ZKB9_9PROT</name>
<evidence type="ECO:0000256" key="1">
    <source>
        <dbReference type="ARBA" id="ARBA00005417"/>
    </source>
</evidence>
<dbReference type="AlphaFoldDB" id="A0A1G7ZKB9"/>
<evidence type="ECO:0000313" key="9">
    <source>
        <dbReference type="Proteomes" id="UP000217076"/>
    </source>
</evidence>
<dbReference type="Proteomes" id="UP000217076">
    <property type="component" value="Unassembled WGS sequence"/>
</dbReference>
<dbReference type="RefSeq" id="WP_092617846.1">
    <property type="nucleotide sequence ID" value="NZ_FNCV01000004.1"/>
</dbReference>
<keyword evidence="2" id="KW-0813">Transport</keyword>
<dbReference type="Pfam" id="PF00005">
    <property type="entry name" value="ABC_tran"/>
    <property type="match status" value="1"/>
</dbReference>
<keyword evidence="3" id="KW-0547">Nucleotide-binding</keyword>
<dbReference type="Gene3D" id="3.40.50.300">
    <property type="entry name" value="P-loop containing nucleotide triphosphate hydrolases"/>
    <property type="match status" value="1"/>
</dbReference>
<keyword evidence="5" id="KW-0862">Zinc</keyword>
<evidence type="ECO:0000256" key="2">
    <source>
        <dbReference type="ARBA" id="ARBA00022448"/>
    </source>
</evidence>
<dbReference type="GO" id="GO:0016887">
    <property type="term" value="F:ATP hydrolysis activity"/>
    <property type="evidence" value="ECO:0007669"/>
    <property type="project" value="InterPro"/>
</dbReference>
<dbReference type="CDD" id="cd03235">
    <property type="entry name" value="ABC_Metallic_Cations"/>
    <property type="match status" value="1"/>
</dbReference>
<dbReference type="SUPFAM" id="SSF52540">
    <property type="entry name" value="P-loop containing nucleoside triphosphate hydrolases"/>
    <property type="match status" value="1"/>
</dbReference>
<evidence type="ECO:0000313" key="8">
    <source>
        <dbReference type="EMBL" id="SDH09128.1"/>
    </source>
</evidence>
<reference evidence="9" key="1">
    <citation type="submission" date="2016-10" db="EMBL/GenBank/DDBJ databases">
        <authorList>
            <person name="Varghese N."/>
            <person name="Submissions S."/>
        </authorList>
    </citation>
    <scope>NUCLEOTIDE SEQUENCE [LARGE SCALE GENOMIC DNA]</scope>
    <source>
        <strain evidence="9">930I</strain>
    </source>
</reference>
<dbReference type="InterPro" id="IPR003593">
    <property type="entry name" value="AAA+_ATPase"/>
</dbReference>
<proteinExistence type="inferred from homology"/>
<dbReference type="InterPro" id="IPR017871">
    <property type="entry name" value="ABC_transporter-like_CS"/>
</dbReference>
<dbReference type="OrthoDB" id="9810077at2"/>
<keyword evidence="9" id="KW-1185">Reference proteome</keyword>
<gene>
    <name evidence="8" type="ORF">SAMN05421742_104135</name>
</gene>
<accession>A0A1G7ZKB9</accession>
<dbReference type="PANTHER" id="PTHR42734:SF5">
    <property type="entry name" value="IRON TRANSPORT SYSTEM ATP-BINDING PROTEIN HI_0361-RELATED"/>
    <property type="match status" value="1"/>
</dbReference>
<keyword evidence="5" id="KW-0864">Zinc transport</keyword>
<dbReference type="PROSITE" id="PS50893">
    <property type="entry name" value="ABC_TRANSPORTER_2"/>
    <property type="match status" value="1"/>
</dbReference>
<dbReference type="InterPro" id="IPR050153">
    <property type="entry name" value="Metal_Ion_Import_ABC"/>
</dbReference>
<dbReference type="SMART" id="SM00382">
    <property type="entry name" value="AAA"/>
    <property type="match status" value="1"/>
</dbReference>
<sequence length="267" mass="28395">MSPPALQFEDVCFAYNGAPVLEGVSFSLPAGALLGVLGPNGAGKTTLARLAMGRLTPTSGRVLVAGRDPRKAAGRIGYVPQFMTLTQGFPVKVVDLVALGALPAGLAGWLKGGDAAGRRRRALEALEAVELADLADRPVAELSGGQRQRVLIARALVGDPELLILDEPTANIDPAGKSCIVDLLDGLAERRTVVLISHDLTVTVPHITAVAAVNRRVLFRPEPRLDQEMLELIYGLHRHDCPMDSFIHHLVERQPTLGRRHGDSAGA</sequence>
<evidence type="ECO:0000259" key="7">
    <source>
        <dbReference type="PROSITE" id="PS50893"/>
    </source>
</evidence>
<protein>
    <submittedName>
        <fullName evidence="8">Zinc transport system ATP-binding protein</fullName>
    </submittedName>
</protein>
<keyword evidence="4 8" id="KW-0067">ATP-binding</keyword>
<dbReference type="GO" id="GO:0005524">
    <property type="term" value="F:ATP binding"/>
    <property type="evidence" value="ECO:0007669"/>
    <property type="project" value="UniProtKB-KW"/>
</dbReference>
<dbReference type="EMBL" id="FNCV01000004">
    <property type="protein sequence ID" value="SDH09128.1"/>
    <property type="molecule type" value="Genomic_DNA"/>
</dbReference>
<organism evidence="8 9">
    <name type="scientific">Roseospirillum parvum</name>
    <dbReference type="NCBI Taxonomy" id="83401"/>
    <lineage>
        <taxon>Bacteria</taxon>
        <taxon>Pseudomonadati</taxon>
        <taxon>Pseudomonadota</taxon>
        <taxon>Alphaproteobacteria</taxon>
        <taxon>Rhodospirillales</taxon>
        <taxon>Rhodospirillaceae</taxon>
        <taxon>Roseospirillum</taxon>
    </lineage>
</organism>
<evidence type="ECO:0000256" key="3">
    <source>
        <dbReference type="ARBA" id="ARBA00022741"/>
    </source>
</evidence>
<evidence type="ECO:0000256" key="4">
    <source>
        <dbReference type="ARBA" id="ARBA00022840"/>
    </source>
</evidence>
<keyword evidence="6" id="KW-0406">Ion transport</keyword>
<dbReference type="PANTHER" id="PTHR42734">
    <property type="entry name" value="METAL TRANSPORT SYSTEM ATP-BINDING PROTEIN TM_0124-RELATED"/>
    <property type="match status" value="1"/>
</dbReference>
<comment type="similarity">
    <text evidence="1">Belongs to the ABC transporter superfamily.</text>
</comment>
<dbReference type="STRING" id="83401.SAMN05421742_104135"/>